<dbReference type="FunFam" id="1.20.120.720:FF:000011">
    <property type="entry name" value="Myosin 2"/>
    <property type="match status" value="1"/>
</dbReference>
<keyword evidence="1" id="KW-0547">Nucleotide-binding</keyword>
<dbReference type="PANTHER" id="PTHR13140:SF866">
    <property type="entry name" value="MYOSIN-16"/>
    <property type="match status" value="1"/>
</dbReference>
<keyword evidence="3 6" id="KW-0518">Myosin</keyword>
<dbReference type="Proteomes" id="UP000288805">
    <property type="component" value="Unassembled WGS sequence"/>
</dbReference>
<dbReference type="InterPro" id="IPR001609">
    <property type="entry name" value="Myosin_head_motor_dom-like"/>
</dbReference>
<dbReference type="Pfam" id="PF00063">
    <property type="entry name" value="Myosin_head"/>
    <property type="match status" value="2"/>
</dbReference>
<reference evidence="8 9" key="1">
    <citation type="journal article" date="2018" name="PLoS Genet.">
        <title>Population sequencing reveals clonal diversity and ancestral inbreeding in the grapevine cultivar Chardonnay.</title>
        <authorList>
            <person name="Roach M.J."/>
            <person name="Johnson D.L."/>
            <person name="Bohlmann J."/>
            <person name="van Vuuren H.J."/>
            <person name="Jones S.J."/>
            <person name="Pretorius I.S."/>
            <person name="Schmidt S.A."/>
            <person name="Borneman A.R."/>
        </authorList>
    </citation>
    <scope>NUCLEOTIDE SEQUENCE [LARGE SCALE GENOMIC DNA]</scope>
    <source>
        <strain evidence="9">cv. Chardonnay</strain>
        <tissue evidence="8">Leaf</tissue>
    </source>
</reference>
<dbReference type="Gene3D" id="3.40.850.10">
    <property type="entry name" value="Kinesin motor domain"/>
    <property type="match status" value="1"/>
</dbReference>
<dbReference type="GO" id="GO:0005524">
    <property type="term" value="F:ATP binding"/>
    <property type="evidence" value="ECO:0007669"/>
    <property type="project" value="UniProtKB-KW"/>
</dbReference>
<feature type="domain" description="Myosin motor" evidence="7">
    <location>
        <begin position="1"/>
        <end position="521"/>
    </location>
</feature>
<name>A0A438KDT1_VITVI</name>
<dbReference type="PRINTS" id="PR00193">
    <property type="entry name" value="MYOSINHEAVY"/>
</dbReference>
<dbReference type="SUPFAM" id="SSF52540">
    <property type="entry name" value="P-loop containing nucleoside triphosphate hydrolases"/>
    <property type="match status" value="1"/>
</dbReference>
<dbReference type="GO" id="GO:0003774">
    <property type="term" value="F:cytoskeletal motor activity"/>
    <property type="evidence" value="ECO:0007669"/>
    <property type="project" value="InterPro"/>
</dbReference>
<dbReference type="GO" id="GO:0003779">
    <property type="term" value="F:actin binding"/>
    <property type="evidence" value="ECO:0007669"/>
    <property type="project" value="UniProtKB-KW"/>
</dbReference>
<protein>
    <submittedName>
        <fullName evidence="8">Myosin-11</fullName>
    </submittedName>
</protein>
<comment type="caution">
    <text evidence="6">Lacks conserved residue(s) required for the propagation of feature annotation.</text>
</comment>
<comment type="similarity">
    <text evidence="6">Belongs to the TRAFAC class myosin-kinesin ATPase superfamily. Myosin family.</text>
</comment>
<evidence type="ECO:0000259" key="7">
    <source>
        <dbReference type="PROSITE" id="PS51456"/>
    </source>
</evidence>
<evidence type="ECO:0000256" key="5">
    <source>
        <dbReference type="ARBA" id="ARBA00023203"/>
    </source>
</evidence>
<evidence type="ECO:0000256" key="4">
    <source>
        <dbReference type="ARBA" id="ARBA00023175"/>
    </source>
</evidence>
<keyword evidence="2" id="KW-0067">ATP-binding</keyword>
<dbReference type="PROSITE" id="PS51456">
    <property type="entry name" value="MYOSIN_MOTOR"/>
    <property type="match status" value="1"/>
</dbReference>
<dbReference type="EMBL" id="QGNW01000009">
    <property type="protein sequence ID" value="RVX19330.1"/>
    <property type="molecule type" value="Genomic_DNA"/>
</dbReference>
<dbReference type="SMART" id="SM00242">
    <property type="entry name" value="MYSc"/>
    <property type="match status" value="1"/>
</dbReference>
<comment type="caution">
    <text evidence="8">The sequence shown here is derived from an EMBL/GenBank/DDBJ whole genome shotgun (WGS) entry which is preliminary data.</text>
</comment>
<keyword evidence="4" id="KW-0505">Motor protein</keyword>
<keyword evidence="5 6" id="KW-0009">Actin-binding</keyword>
<evidence type="ECO:0000313" key="8">
    <source>
        <dbReference type="EMBL" id="RVX19330.1"/>
    </source>
</evidence>
<evidence type="ECO:0000313" key="9">
    <source>
        <dbReference type="Proteomes" id="UP000288805"/>
    </source>
</evidence>
<dbReference type="Gene3D" id="1.20.120.720">
    <property type="entry name" value="Myosin VI head, motor domain, U50 subdomain"/>
    <property type="match status" value="1"/>
</dbReference>
<organism evidence="8 9">
    <name type="scientific">Vitis vinifera</name>
    <name type="common">Grape</name>
    <dbReference type="NCBI Taxonomy" id="29760"/>
    <lineage>
        <taxon>Eukaryota</taxon>
        <taxon>Viridiplantae</taxon>
        <taxon>Streptophyta</taxon>
        <taxon>Embryophyta</taxon>
        <taxon>Tracheophyta</taxon>
        <taxon>Spermatophyta</taxon>
        <taxon>Magnoliopsida</taxon>
        <taxon>eudicotyledons</taxon>
        <taxon>Gunneridae</taxon>
        <taxon>Pentapetalae</taxon>
        <taxon>rosids</taxon>
        <taxon>Vitales</taxon>
        <taxon>Vitaceae</taxon>
        <taxon>Viteae</taxon>
        <taxon>Vitis</taxon>
    </lineage>
</organism>
<evidence type="ECO:0000256" key="1">
    <source>
        <dbReference type="ARBA" id="ARBA00022741"/>
    </source>
</evidence>
<dbReference type="Gene3D" id="1.20.58.530">
    <property type="match status" value="1"/>
</dbReference>
<dbReference type="InterPro" id="IPR027417">
    <property type="entry name" value="P-loop_NTPase"/>
</dbReference>
<accession>A0A438KDT1</accession>
<dbReference type="InterPro" id="IPR036961">
    <property type="entry name" value="Kinesin_motor_dom_sf"/>
</dbReference>
<dbReference type="GO" id="GO:0016459">
    <property type="term" value="C:myosin complex"/>
    <property type="evidence" value="ECO:0007669"/>
    <property type="project" value="UniProtKB-KW"/>
</dbReference>
<evidence type="ECO:0000256" key="3">
    <source>
        <dbReference type="ARBA" id="ARBA00023123"/>
    </source>
</evidence>
<evidence type="ECO:0000256" key="6">
    <source>
        <dbReference type="PROSITE-ProRule" id="PRU00782"/>
    </source>
</evidence>
<dbReference type="AlphaFoldDB" id="A0A438KDT1"/>
<sequence length="521" mass="59784">MQSNPVLEAFGNAKTVRNNNSSRFGKFVVIQFDKHGRISGAAIRTYLLERSRVCQISDPERNYHCFYHLCAAPPEEIERYKLGNPKSFHYLNQSNCHELLDVNDAQYYLATRRAMDIVGISEKEQEAIFRVVAAILHLGNIDFAKGEEVDSSVLKDDKAKFHLQMTSELLMCDPHALEDALCKRVMVTPEEVIKRSLDPLGAAVSRDGLAKTIYSRLFDWLVNKINFSIGQDPNSKSTIGVLDIYGFESFKTNSFEQFCINFTNEKLQQHFNQHVFKMEQEEYSKEGIDWSYIEFIDNQDVLDLIEKDGSTSAHINATGNLEESLPCLMKLGMIAFLCLCCSNFFLLEGSSSWFSSIVLENINMFPKSTHETFSNKLYQTFKVHKRFIKPKLARTDFTIAHYAGEVQYQSDQFLDKNKDYVVPEHQDLLSASKCCFVAGLFPLLSEETMKSSKFSSIGSHFKGVLEAIRISCAGYPTHRTFSEFVNRFHILSPELLHFWAVMKRSLYVKRFWKSWGLPGFR</sequence>
<proteinExistence type="inferred from homology"/>
<gene>
    <name evidence="8" type="primary">XI-E_9</name>
    <name evidence="8" type="ORF">CK203_008886</name>
</gene>
<dbReference type="PANTHER" id="PTHR13140">
    <property type="entry name" value="MYOSIN"/>
    <property type="match status" value="1"/>
</dbReference>
<evidence type="ECO:0000256" key="2">
    <source>
        <dbReference type="ARBA" id="ARBA00022840"/>
    </source>
</evidence>